<evidence type="ECO:0000313" key="8">
    <source>
        <dbReference type="Proteomes" id="UP001146793"/>
    </source>
</evidence>
<dbReference type="PANTHER" id="PTHR39490">
    <property type="entry name" value="ARRESTIN DOMAIN-CONTAINING PROTEIN D"/>
    <property type="match status" value="1"/>
</dbReference>
<evidence type="ECO:0000256" key="4">
    <source>
        <dbReference type="PROSITE-ProRule" id="PRU00091"/>
    </source>
</evidence>
<feature type="domain" description="FYVE-type" evidence="5">
    <location>
        <begin position="15"/>
        <end position="75"/>
    </location>
</feature>
<dbReference type="EMBL" id="JANTQA010000047">
    <property type="protein sequence ID" value="KAJ3432872.1"/>
    <property type="molecule type" value="Genomic_DNA"/>
</dbReference>
<proteinExistence type="predicted"/>
<protein>
    <submittedName>
        <fullName evidence="6 7">Early endosome antigen</fullName>
    </submittedName>
</protein>
<keyword evidence="2 4" id="KW-0863">Zinc-finger</keyword>
<dbReference type="InterPro" id="IPR017455">
    <property type="entry name" value="Znf_FYVE-rel"/>
</dbReference>
<keyword evidence="9" id="KW-1185">Reference proteome</keyword>
<dbReference type="Gene3D" id="3.30.40.10">
    <property type="entry name" value="Zinc/RING finger domain, C3HC4 (zinc finger)"/>
    <property type="match status" value="1"/>
</dbReference>
<dbReference type="EMBL" id="JAOAOG010000131">
    <property type="protein sequence ID" value="KAJ6246887.1"/>
    <property type="molecule type" value="Genomic_DNA"/>
</dbReference>
<dbReference type="SUPFAM" id="SSF57903">
    <property type="entry name" value="FYVE/PHD zinc finger"/>
    <property type="match status" value="1"/>
</dbReference>
<evidence type="ECO:0000256" key="1">
    <source>
        <dbReference type="ARBA" id="ARBA00022723"/>
    </source>
</evidence>
<keyword evidence="1" id="KW-0479">Metal-binding</keyword>
<organism evidence="6 8">
    <name type="scientific">Anaeramoeba flamelloides</name>
    <dbReference type="NCBI Taxonomy" id="1746091"/>
    <lineage>
        <taxon>Eukaryota</taxon>
        <taxon>Metamonada</taxon>
        <taxon>Anaeramoebidae</taxon>
        <taxon>Anaeramoeba</taxon>
    </lineage>
</organism>
<dbReference type="GO" id="GO:0008270">
    <property type="term" value="F:zinc ion binding"/>
    <property type="evidence" value="ECO:0007669"/>
    <property type="project" value="UniProtKB-KW"/>
</dbReference>
<dbReference type="PANTHER" id="PTHR39490:SF8">
    <property type="entry name" value="ZINC FINGER FYVE DOMAIN-CONTAINING PROTEIN 21"/>
    <property type="match status" value="1"/>
</dbReference>
<dbReference type="Pfam" id="PF01363">
    <property type="entry name" value="FYVE"/>
    <property type="match status" value="1"/>
</dbReference>
<evidence type="ECO:0000313" key="9">
    <source>
        <dbReference type="Proteomes" id="UP001150062"/>
    </source>
</evidence>
<dbReference type="PROSITE" id="PS50178">
    <property type="entry name" value="ZF_FYVE"/>
    <property type="match status" value="1"/>
</dbReference>
<dbReference type="InterPro" id="IPR000306">
    <property type="entry name" value="Znf_FYVE"/>
</dbReference>
<reference evidence="6" key="2">
    <citation type="submission" date="2022-08" db="EMBL/GenBank/DDBJ databases">
        <title>Novel sulphate-reducing endosymbionts in the free-living metamonad Anaeramoeba.</title>
        <authorList>
            <person name="Jerlstrom-Hultqvist J."/>
            <person name="Cepicka I."/>
            <person name="Gallot-Lavallee L."/>
            <person name="Salas-Leiva D."/>
            <person name="Curtis B.A."/>
            <person name="Zahonova K."/>
            <person name="Pipaliya S."/>
            <person name="Dacks J."/>
            <person name="Roger A.J."/>
        </authorList>
    </citation>
    <scope>NUCLEOTIDE SEQUENCE</scope>
    <source>
        <strain evidence="6">Busselton2</strain>
    </source>
</reference>
<accession>A0AAV7YYA8</accession>
<evidence type="ECO:0000313" key="6">
    <source>
        <dbReference type="EMBL" id="KAJ3432872.1"/>
    </source>
</evidence>
<dbReference type="InterPro" id="IPR011011">
    <property type="entry name" value="Znf_FYVE_PHD"/>
</dbReference>
<gene>
    <name evidence="6" type="ORF">M0812_21817</name>
    <name evidence="7" type="ORF">M0813_02141</name>
</gene>
<keyword evidence="3" id="KW-0862">Zinc</keyword>
<evidence type="ECO:0000259" key="5">
    <source>
        <dbReference type="PROSITE" id="PS50178"/>
    </source>
</evidence>
<dbReference type="AlphaFoldDB" id="A0AAV7YYA8"/>
<comment type="caution">
    <text evidence="6">The sequence shown here is derived from an EMBL/GenBank/DDBJ whole genome shotgun (WGS) entry which is preliminary data.</text>
</comment>
<evidence type="ECO:0000256" key="3">
    <source>
        <dbReference type="ARBA" id="ARBA00022833"/>
    </source>
</evidence>
<dbReference type="InterPro" id="IPR011989">
    <property type="entry name" value="ARM-like"/>
</dbReference>
<evidence type="ECO:0000313" key="7">
    <source>
        <dbReference type="EMBL" id="KAJ6246887.1"/>
    </source>
</evidence>
<reference evidence="7" key="1">
    <citation type="submission" date="2022-08" db="EMBL/GenBank/DDBJ databases">
        <title>Novel sulfate-reducing endosymbionts in the free-living metamonad Anaeramoeba.</title>
        <authorList>
            <person name="Jerlstrom-Hultqvist J."/>
            <person name="Cepicka I."/>
            <person name="Gallot-Lavallee L."/>
            <person name="Salas-Leiva D."/>
            <person name="Curtis B.A."/>
            <person name="Zahonova K."/>
            <person name="Pipaliya S."/>
            <person name="Dacks J."/>
            <person name="Roger A.J."/>
        </authorList>
    </citation>
    <scope>NUCLEOTIDE SEQUENCE</scope>
    <source>
        <strain evidence="7">Schooner1</strain>
    </source>
</reference>
<dbReference type="SUPFAM" id="SSF48371">
    <property type="entry name" value="ARM repeat"/>
    <property type="match status" value="2"/>
</dbReference>
<dbReference type="Gene3D" id="1.25.10.10">
    <property type="entry name" value="Leucine-rich Repeat Variant"/>
    <property type="match status" value="2"/>
</dbReference>
<name>A0AAV7YYA8_9EUKA</name>
<dbReference type="Proteomes" id="UP001150062">
    <property type="component" value="Unassembled WGS sequence"/>
</dbReference>
<evidence type="ECO:0000256" key="2">
    <source>
        <dbReference type="ARBA" id="ARBA00022771"/>
    </source>
</evidence>
<dbReference type="SMART" id="SM00064">
    <property type="entry name" value="FYVE"/>
    <property type="match status" value="1"/>
</dbReference>
<dbReference type="Proteomes" id="UP001146793">
    <property type="component" value="Unassembled WGS sequence"/>
</dbReference>
<dbReference type="InterPro" id="IPR016024">
    <property type="entry name" value="ARM-type_fold"/>
</dbReference>
<dbReference type="InterPro" id="IPR013083">
    <property type="entry name" value="Znf_RING/FYVE/PHD"/>
</dbReference>
<sequence length="471" mass="53351">MTNKIEVFRPVWEEDNQANSCYNCGTKFTFTKRRHHCRLCGNIFCNTCSSYRITASHLGYHSAVRCCKECYQLEKEGIEAKSNLKEAMQTNFHQLLKALGIENEELLISDYNLLFEKLANTKNRFDQEIAAKAISYLSFDGQNHWILVKNVYLTQINFVLQNSENKKIFDKIKLTVLNLSMNKQFQPRLVRAVGFQPFIDLLSEDTEKFKLLALTSLADFLRLNEYIAEKLLSSECVSALVSADFPLGANQYLDRALSIFLYSVSDFKRGLEELDTHGAAGLIVTLLVNSELMDIKLNAAHVLHLLADRPRSRKLIIKNDGMNVMKNNAINKESGKLVRLSCRILAKISIDIPESFIQNQGISALISLLRSKHQSDKSLAELVIPQLFTELENSPMWLKPKGLKWLVRLIKSDFPLIQKHAALIMVSQAASNENKIHLVCAGVLIPLTELAMSDNEQVRLAAKCARGMLLL</sequence>
<dbReference type="InterPro" id="IPR052113">
    <property type="entry name" value="FYVE-type_Zinc_Finger"/>
</dbReference>